<dbReference type="EMBL" id="DVHF01000012">
    <property type="protein sequence ID" value="HIR56264.1"/>
    <property type="molecule type" value="Genomic_DNA"/>
</dbReference>
<gene>
    <name evidence="4" type="ORF">IAA54_01195</name>
</gene>
<dbReference type="Pfam" id="PF20737">
    <property type="entry name" value="Glyco_hydro127C"/>
    <property type="match status" value="1"/>
</dbReference>
<evidence type="ECO:0000313" key="4">
    <source>
        <dbReference type="EMBL" id="HIR56264.1"/>
    </source>
</evidence>
<comment type="caution">
    <text evidence="4">The sequence shown here is derived from an EMBL/GenBank/DDBJ whole genome shotgun (WGS) entry which is preliminary data.</text>
</comment>
<dbReference type="Pfam" id="PF07944">
    <property type="entry name" value="Beta-AFase-like_GH127_cat"/>
    <property type="match status" value="1"/>
</dbReference>
<feature type="domain" description="Non-reducing end beta-L-arabinofuranosidase-like GH127 C-terminal" evidence="3">
    <location>
        <begin position="525"/>
        <end position="637"/>
    </location>
</feature>
<evidence type="ECO:0000313" key="5">
    <source>
        <dbReference type="Proteomes" id="UP000886785"/>
    </source>
</evidence>
<protein>
    <submittedName>
        <fullName evidence="4">Glycoside hydrolase family 127 protein</fullName>
    </submittedName>
</protein>
<dbReference type="Proteomes" id="UP000886785">
    <property type="component" value="Unassembled WGS sequence"/>
</dbReference>
<evidence type="ECO:0000259" key="1">
    <source>
        <dbReference type="Pfam" id="PF07944"/>
    </source>
</evidence>
<dbReference type="GO" id="GO:0016787">
    <property type="term" value="F:hydrolase activity"/>
    <property type="evidence" value="ECO:0007669"/>
    <property type="project" value="UniProtKB-KW"/>
</dbReference>
<evidence type="ECO:0000259" key="2">
    <source>
        <dbReference type="Pfam" id="PF20736"/>
    </source>
</evidence>
<organism evidence="4 5">
    <name type="scientific">Candidatus Gallacutalibacter pullicola</name>
    <dbReference type="NCBI Taxonomy" id="2840830"/>
    <lineage>
        <taxon>Bacteria</taxon>
        <taxon>Bacillati</taxon>
        <taxon>Bacillota</taxon>
        <taxon>Clostridia</taxon>
        <taxon>Eubacteriales</taxon>
        <taxon>Candidatus Gallacutalibacter</taxon>
    </lineage>
</organism>
<dbReference type="SUPFAM" id="SSF48208">
    <property type="entry name" value="Six-hairpin glycosidases"/>
    <property type="match status" value="1"/>
</dbReference>
<dbReference type="InterPro" id="IPR049174">
    <property type="entry name" value="Beta-AFase-like"/>
</dbReference>
<dbReference type="Pfam" id="PF20736">
    <property type="entry name" value="Glyco_hydro127M"/>
    <property type="match status" value="1"/>
</dbReference>
<reference evidence="4" key="2">
    <citation type="journal article" date="2021" name="PeerJ">
        <title>Extensive microbial diversity within the chicken gut microbiome revealed by metagenomics and culture.</title>
        <authorList>
            <person name="Gilroy R."/>
            <person name="Ravi A."/>
            <person name="Getino M."/>
            <person name="Pursley I."/>
            <person name="Horton D.L."/>
            <person name="Alikhan N.F."/>
            <person name="Baker D."/>
            <person name="Gharbi K."/>
            <person name="Hall N."/>
            <person name="Watson M."/>
            <person name="Adriaenssens E.M."/>
            <person name="Foster-Nyarko E."/>
            <person name="Jarju S."/>
            <person name="Secka A."/>
            <person name="Antonio M."/>
            <person name="Oren A."/>
            <person name="Chaudhuri R.R."/>
            <person name="La Ragione R."/>
            <person name="Hildebrand F."/>
            <person name="Pallen M.J."/>
        </authorList>
    </citation>
    <scope>NUCLEOTIDE SEQUENCE</scope>
    <source>
        <strain evidence="4">ChiSjej1B19-7085</strain>
    </source>
</reference>
<sequence>MKKTEIGAADVLIRDGFWGGRIKNAVENVIPYQWRVLNDKEPGAAKSHAVANYKIAAGLEQGEFEGCIFQDSDLAKWIEGAAYSLLYKRDPKLESDLEEMIRTIGKAQRPDGYIDTYYILKEPDKRWTNIAHGHELYVTGHMLEAAVAYYQVTGRDSLLNIMEKNVDLIRSVFGHGEGKIDSYPGHEEIELALVKAYRATGKEKFLKLAEYFVENRGRVPGFQAEEGFPKEGERSKVYGADYHQAHAPIREQEDAEGHAVRAMYFFTGAADVALETGDESLKAALERLWKRTIGRRMYITGGVGSQSDGERFTIDYDLPNDTCYTETCAAIGLAMWCLRMLRLSPESKYADVMERALYNNVISGISQDGERYFYVNPLAVEPETAKYRADHSSVETSRVKWFGCACCPPNITRTLCSLGTYVYTRAGSEVYQNLYIGNEAVFRTESGEAKLVCETEMPWEGRAKISCHGSAGIDLRLRIPSYAEDFRLTRGGETITYTVKNGYAVLDRAISDGDVIEVSFQMRAQFIAANPRVAEDCGRVAVVRGPLVYCAEQVDNFRYLDTFRVSPDEPIREEKSDLFGGIVALAVQGSRLDVSAWDEDDLYRPADAASEIPCEMKLIPYFLWNNRGEGELLTWLRSNGFHRP</sequence>
<accession>A0A9D1DNR8</accession>
<dbReference type="AlphaFoldDB" id="A0A9D1DNR8"/>
<dbReference type="InterPro" id="IPR049049">
    <property type="entry name" value="Beta-AFase-like_GH127_C"/>
</dbReference>
<dbReference type="GO" id="GO:0005975">
    <property type="term" value="P:carbohydrate metabolic process"/>
    <property type="evidence" value="ECO:0007669"/>
    <property type="project" value="InterPro"/>
</dbReference>
<evidence type="ECO:0000259" key="3">
    <source>
        <dbReference type="Pfam" id="PF20737"/>
    </source>
</evidence>
<keyword evidence="4" id="KW-0378">Hydrolase</keyword>
<dbReference type="InterPro" id="IPR008928">
    <property type="entry name" value="6-hairpin_glycosidase_sf"/>
</dbReference>
<dbReference type="InterPro" id="IPR012878">
    <property type="entry name" value="Beta-AFase-like_GH127_cat"/>
</dbReference>
<feature type="domain" description="Non-reducing end beta-L-arabinofuranosidase-like GH127 middle" evidence="2">
    <location>
        <begin position="429"/>
        <end position="522"/>
    </location>
</feature>
<reference evidence="4" key="1">
    <citation type="submission" date="2020-10" db="EMBL/GenBank/DDBJ databases">
        <authorList>
            <person name="Gilroy R."/>
        </authorList>
    </citation>
    <scope>NUCLEOTIDE SEQUENCE</scope>
    <source>
        <strain evidence="4">ChiSjej1B19-7085</strain>
    </source>
</reference>
<feature type="domain" description="Non-reducing end beta-L-arabinofuranosidase-like GH127 catalytic" evidence="1">
    <location>
        <begin position="10"/>
        <end position="419"/>
    </location>
</feature>
<dbReference type="PANTHER" id="PTHR43465:SF2">
    <property type="entry name" value="DUF1680 DOMAIN PROTEIN (AFU_ORTHOLOGUE AFUA_1G08910)"/>
    <property type="match status" value="1"/>
</dbReference>
<proteinExistence type="predicted"/>
<name>A0A9D1DNR8_9FIRM</name>
<dbReference type="InterPro" id="IPR049046">
    <property type="entry name" value="Beta-AFase-like_GH127_middle"/>
</dbReference>
<dbReference type="PANTHER" id="PTHR43465">
    <property type="entry name" value="DUF1680 DOMAIN PROTEIN (AFU_ORTHOLOGUE AFUA_1G08910)"/>
    <property type="match status" value="1"/>
</dbReference>